<evidence type="ECO:0000256" key="1">
    <source>
        <dbReference type="SAM" id="MobiDB-lite"/>
    </source>
</evidence>
<feature type="region of interest" description="Disordered" evidence="1">
    <location>
        <begin position="65"/>
        <end position="87"/>
    </location>
</feature>
<name>A0A8H3ZUA3_9PEZI</name>
<dbReference type="InterPro" id="IPR047205">
    <property type="entry name" value="RMP1"/>
</dbReference>
<evidence type="ECO:0000259" key="2">
    <source>
        <dbReference type="Pfam" id="PF20945"/>
    </source>
</evidence>
<comment type="caution">
    <text evidence="3">The sequence shown here is derived from an EMBL/GenBank/DDBJ whole genome shotgun (WGS) entry which is preliminary data.</text>
</comment>
<dbReference type="OrthoDB" id="5414547at2759"/>
<sequence>METSSTDRRSDEHITGALTPVLHILDSFNHRNKNQHHVARWWTQFDLLRRAVRRLHDALVLRIQHAQAQGHRKQKQKTSKHKHDLDGDVTTRVETLIRQIIPSSFL</sequence>
<reference evidence="3 4" key="1">
    <citation type="submission" date="2019-12" db="EMBL/GenBank/DDBJ databases">
        <title>A genome sequence resource for the geographically widespread anthracnose pathogen Colletotrichum asianum.</title>
        <authorList>
            <person name="Meng Y."/>
        </authorList>
    </citation>
    <scope>NUCLEOTIDE SEQUENCE [LARGE SCALE GENOMIC DNA]</scope>
    <source>
        <strain evidence="3 4">ICMP 18580</strain>
    </source>
</reference>
<dbReference type="GO" id="GO:0042134">
    <property type="term" value="F:rRNA primary transcript binding"/>
    <property type="evidence" value="ECO:0007669"/>
    <property type="project" value="InterPro"/>
</dbReference>
<dbReference type="EMBL" id="WOWK01000022">
    <property type="protein sequence ID" value="KAF0327682.1"/>
    <property type="molecule type" value="Genomic_DNA"/>
</dbReference>
<feature type="domain" description="RNase MRP protein 1 RNA binding" evidence="2">
    <location>
        <begin position="24"/>
        <end position="83"/>
    </location>
</feature>
<dbReference type="GO" id="GO:0000294">
    <property type="term" value="P:nuclear-transcribed mRNA catabolic process, RNase MRP-dependent"/>
    <property type="evidence" value="ECO:0007669"/>
    <property type="project" value="TreeGrafter"/>
</dbReference>
<proteinExistence type="predicted"/>
<evidence type="ECO:0000313" key="3">
    <source>
        <dbReference type="EMBL" id="KAF0327682.1"/>
    </source>
</evidence>
<gene>
    <name evidence="3" type="ORF">GQ607_005226</name>
</gene>
<dbReference type="GO" id="GO:0000172">
    <property type="term" value="C:ribonuclease MRP complex"/>
    <property type="evidence" value="ECO:0007669"/>
    <property type="project" value="InterPro"/>
</dbReference>
<dbReference type="Pfam" id="PF20945">
    <property type="entry name" value="RMP1"/>
    <property type="match status" value="1"/>
</dbReference>
<accession>A0A8H3ZUA3</accession>
<organism evidence="3 4">
    <name type="scientific">Colletotrichum asianum</name>
    <dbReference type="NCBI Taxonomy" id="702518"/>
    <lineage>
        <taxon>Eukaryota</taxon>
        <taxon>Fungi</taxon>
        <taxon>Dikarya</taxon>
        <taxon>Ascomycota</taxon>
        <taxon>Pezizomycotina</taxon>
        <taxon>Sordariomycetes</taxon>
        <taxon>Hypocreomycetidae</taxon>
        <taxon>Glomerellales</taxon>
        <taxon>Glomerellaceae</taxon>
        <taxon>Colletotrichum</taxon>
        <taxon>Colletotrichum gloeosporioides species complex</taxon>
    </lineage>
</organism>
<dbReference type="PANTHER" id="PTHR37792">
    <property type="entry name" value="RIBONUCLEASE MRP PROTEIN SUBUNIT RMP1"/>
    <property type="match status" value="1"/>
</dbReference>
<protein>
    <recommendedName>
        <fullName evidence="2">RNase MRP protein 1 RNA binding domain-containing protein</fullName>
    </recommendedName>
</protein>
<keyword evidence="4" id="KW-1185">Reference proteome</keyword>
<dbReference type="Proteomes" id="UP000434172">
    <property type="component" value="Unassembled WGS sequence"/>
</dbReference>
<dbReference type="PANTHER" id="PTHR37792:SF1">
    <property type="entry name" value="RIBONUCLEASE MRP PROTEIN SUBUNIT RMP1"/>
    <property type="match status" value="1"/>
</dbReference>
<dbReference type="AlphaFoldDB" id="A0A8H3ZUA3"/>
<dbReference type="InterPro" id="IPR047204">
    <property type="entry name" value="RMP1_RBD"/>
</dbReference>
<feature type="compositionally biased region" description="Basic residues" evidence="1">
    <location>
        <begin position="70"/>
        <end position="82"/>
    </location>
</feature>
<dbReference type="GO" id="GO:0000466">
    <property type="term" value="P:maturation of 5.8S rRNA from tricistronic rRNA transcript (SSU-rRNA, 5.8S rRNA, LSU-rRNA)"/>
    <property type="evidence" value="ECO:0007669"/>
    <property type="project" value="TreeGrafter"/>
</dbReference>
<evidence type="ECO:0000313" key="4">
    <source>
        <dbReference type="Proteomes" id="UP000434172"/>
    </source>
</evidence>